<feature type="compositionally biased region" description="Basic residues" evidence="1">
    <location>
        <begin position="1418"/>
        <end position="1428"/>
    </location>
</feature>
<dbReference type="Proteomes" id="UP001189429">
    <property type="component" value="Unassembled WGS sequence"/>
</dbReference>
<feature type="domain" description="UBA" evidence="2">
    <location>
        <begin position="812"/>
        <end position="858"/>
    </location>
</feature>
<dbReference type="SUPFAM" id="SSF46934">
    <property type="entry name" value="UBA-like"/>
    <property type="match status" value="1"/>
</dbReference>
<organism evidence="3 4">
    <name type="scientific">Prorocentrum cordatum</name>
    <dbReference type="NCBI Taxonomy" id="2364126"/>
    <lineage>
        <taxon>Eukaryota</taxon>
        <taxon>Sar</taxon>
        <taxon>Alveolata</taxon>
        <taxon>Dinophyceae</taxon>
        <taxon>Prorocentrales</taxon>
        <taxon>Prorocentraceae</taxon>
        <taxon>Prorocentrum</taxon>
    </lineage>
</organism>
<feature type="compositionally biased region" description="Low complexity" evidence="1">
    <location>
        <begin position="921"/>
        <end position="949"/>
    </location>
</feature>
<reference evidence="3" key="1">
    <citation type="submission" date="2023-10" db="EMBL/GenBank/DDBJ databases">
        <authorList>
            <person name="Chen Y."/>
            <person name="Shah S."/>
            <person name="Dougan E. K."/>
            <person name="Thang M."/>
            <person name="Chan C."/>
        </authorList>
    </citation>
    <scope>NUCLEOTIDE SEQUENCE [LARGE SCALE GENOMIC DNA]</scope>
</reference>
<protein>
    <recommendedName>
        <fullName evidence="2">UBA domain-containing protein</fullName>
    </recommendedName>
</protein>
<evidence type="ECO:0000313" key="3">
    <source>
        <dbReference type="EMBL" id="CAK0847205.1"/>
    </source>
</evidence>
<comment type="caution">
    <text evidence="3">The sequence shown here is derived from an EMBL/GenBank/DDBJ whole genome shotgun (WGS) entry which is preliminary data.</text>
</comment>
<feature type="compositionally biased region" description="Low complexity" evidence="1">
    <location>
        <begin position="1371"/>
        <end position="1393"/>
    </location>
</feature>
<evidence type="ECO:0000313" key="4">
    <source>
        <dbReference type="Proteomes" id="UP001189429"/>
    </source>
</evidence>
<dbReference type="PROSITE" id="PS50030">
    <property type="entry name" value="UBA"/>
    <property type="match status" value="1"/>
</dbReference>
<gene>
    <name evidence="3" type="ORF">PCOR1329_LOCUS40481</name>
</gene>
<feature type="region of interest" description="Disordered" evidence="1">
    <location>
        <begin position="1309"/>
        <end position="1334"/>
    </location>
</feature>
<evidence type="ECO:0000259" key="2">
    <source>
        <dbReference type="PROSITE" id="PS50030"/>
    </source>
</evidence>
<keyword evidence="4" id="KW-1185">Reference proteome</keyword>
<feature type="compositionally biased region" description="Basic and acidic residues" evidence="1">
    <location>
        <begin position="1397"/>
        <end position="1407"/>
    </location>
</feature>
<proteinExistence type="predicted"/>
<name>A0ABN9TMU1_9DINO</name>
<evidence type="ECO:0000256" key="1">
    <source>
        <dbReference type="SAM" id="MobiDB-lite"/>
    </source>
</evidence>
<dbReference type="InterPro" id="IPR009057">
    <property type="entry name" value="Homeodomain-like_sf"/>
</dbReference>
<dbReference type="Pfam" id="PF13384">
    <property type="entry name" value="HTH_23"/>
    <property type="match status" value="1"/>
</dbReference>
<dbReference type="CDD" id="cd14291">
    <property type="entry name" value="UBA1_NUB1_like"/>
    <property type="match status" value="1"/>
</dbReference>
<dbReference type="SUPFAM" id="SSF46689">
    <property type="entry name" value="Homeodomain-like"/>
    <property type="match status" value="1"/>
</dbReference>
<feature type="region of interest" description="Disordered" evidence="1">
    <location>
        <begin position="873"/>
        <end position="953"/>
    </location>
</feature>
<dbReference type="InterPro" id="IPR015940">
    <property type="entry name" value="UBA"/>
</dbReference>
<dbReference type="EMBL" id="CAUYUJ010014882">
    <property type="protein sequence ID" value="CAK0847205.1"/>
    <property type="molecule type" value="Genomic_DNA"/>
</dbReference>
<feature type="region of interest" description="Disordered" evidence="1">
    <location>
        <begin position="1371"/>
        <end position="1428"/>
    </location>
</feature>
<dbReference type="InterPro" id="IPR009060">
    <property type="entry name" value="UBA-like_sf"/>
</dbReference>
<dbReference type="Gene3D" id="1.10.8.10">
    <property type="entry name" value="DNA helicase RuvA subunit, C-terminal domain"/>
    <property type="match status" value="1"/>
</dbReference>
<sequence>MRLGEWLAGGDELPPPGACQEEAAGSLAPLRAEAAAAAAAPAVPGGWLVGDLAEVDGPPVEYKPYLVCLVEGGEAVVRGEAGPFVRVPLAALQAFRSSNSAAPVLISWHFRELKHFIELSDKEALRNCADMQRLVDSSSRAYMAFHSAYQGGGGIPETGGGVAFLMPYDRAELALPADQHPLREFTSIVPKRIAELRVLDAERFREHYKFNFERFTAMIDFSDFDPIGKWRATKRIVMLAARKRTAAWAERWIPPIFMCAGYHNYNDWMEWCVPYVTAVLRRPQFSANFRVDDYTGNLGARRDMAVGICEFAWQRSVLAAGRLVHRGHLARSPPSLLRPTLEELAGAWAASHRVHVRLIKLSCPHGCSQKESAHNVDDISHCMKSEDVVTPVLAEGPAGSILTRVAFNGKKAGDYHIDHAIARPAVALKTYNYMRAQCEIIGLPNTIYHCTGIHPYDEDHPNSAIDFRVPLLQTDSYKNAAAVAASSPCPEVVRTYRWSQFWGKDRECVDQWWSQFWGKEEVTEFDEAHFKCEGKFQQNSSQGHKEYQDRLRAIHLRAQGIPKADIARSLGRSEKFVAKWWQKEQQEVPRPWGVHEYLTKDMGAKQSGVGATSSAQLLDQSASDTATWWRDVEATNARTRDFATGAFHLKYDQRGNIKWEGHQAGRYKQGMSAGMDKCLQKLFAEYGIADRTSGVLTNWYPDGKGYLVPVCGALSHRHDCWTALFSFGCERILTIDNTPLLMQDGDLVIFGTQRHGVPVMPEIEEGRITFVIFFYPDSMQKQGMWQTITDPDTMAPSRPLQRMIAEGDLGAAAEQQVVVASGKVQALQELGFSSADAEAALRVSGLDVERAAAALLLSSAAAGDAWLGPATDAAGEANRADPDCLDSEARGLPPAREEQLPTRLGRFRNRHPVAQPGGVPAGTSCSSSASCSAPSGESSTAAPSSAASSHECGSSVGCSDEALAVRLQSEGPGGGPAAGEMSDAEVVALALQLDEMEAARAADPALLAAQFGEYDAALTQEDAERWNGHGDLMHSPFSREHLELDRMEPATLYSVGHGDMPERDFWEMLQCHSVRVLYDTRQTDSRGELYSRHQRFSVASLRAQCRARGIFFKSMPIGRESAYVELPCAREGRHTLVELAWQGRRKRTAFLGREELWRDDARQVTAEELARAGHRVEHVRSDGSTERHEPGVQYPDWLVREADRLRLLEKKRQAGELARPQKSRTDRSAEVIASQLARPAEEVDAMREMQGAANQKELVVAQRRLARFQRVAEEKGALAAKVVKNVPQWIQEDARKQAEWVAAKKLEKKAQDGCPPGAEAALGSQPSAARAEAEDVDVAQLERVAGAALHRALLEAAELEEATLEETAGLGPAAGDEAAAGGEGAAAAEGPLEGIEEGTRAEARGPEAAEAAPGRGTWRGRRRAGQGG</sequence>
<accession>A0ABN9TMU1</accession>